<evidence type="ECO:0008006" key="2">
    <source>
        <dbReference type="Google" id="ProtNLM"/>
    </source>
</evidence>
<sequence>MKVKQISHAATVLTRLLQEWLGKWERPVITDYELGSLAADQASALQVEISAEIYTEIVQRLASFGLISPSKDFKAGTVFHLFGHVKPLPMEIACAVDPFAYVSHLSAMEYHGITDRFSKILYLSTPPDKEWKEQAAARMDKDRKKRAEAHLSAGLPTLRYQKFERIDGMRVELMRRSHRGAFKIIKSPAIRVAMVGRTFLDMLREPEYCGGMQHVVDTYREYAAKYLSLIVDEVSRHGKSIEQARAGYLLEEVCGLKDSRIDDWASSVQRGGSRKLDPQEEYAPVFSERWMLSLNVPSLAPPDSVPESP</sequence>
<dbReference type="eggNOG" id="COG5340">
    <property type="taxonomic scope" value="Bacteria"/>
</dbReference>
<name>C5D0R0_VARPS</name>
<reference evidence="1" key="1">
    <citation type="submission" date="2009-06" db="EMBL/GenBank/DDBJ databases">
        <title>Complete sequence of chromosome 2 of Variovorax paradoxus S110.</title>
        <authorList>
            <consortium name="US DOE Joint Genome Institute"/>
            <person name="Lucas S."/>
            <person name="Copeland A."/>
            <person name="Lapidus A."/>
            <person name="Glavina del Rio T."/>
            <person name="Tice H."/>
            <person name="Bruce D."/>
            <person name="Goodwin L."/>
            <person name="Pitluck S."/>
            <person name="Chertkov O."/>
            <person name="Brettin T."/>
            <person name="Detter J.C."/>
            <person name="Han C."/>
            <person name="Larimer F."/>
            <person name="Land M."/>
            <person name="Hauser L."/>
            <person name="Kyrpides N."/>
            <person name="Ovchinnikova G."/>
            <person name="Orwin P."/>
            <person name="Leadbetter J.R."/>
            <person name="Spain J.C."/>
            <person name="Han J.I."/>
        </authorList>
    </citation>
    <scope>NUCLEOTIDE SEQUENCE</scope>
    <source>
        <strain evidence="1">S110</strain>
    </source>
</reference>
<dbReference type="EMBL" id="CP001636">
    <property type="protein sequence ID" value="ACS22571.1"/>
    <property type="molecule type" value="Genomic_DNA"/>
</dbReference>
<evidence type="ECO:0000313" key="1">
    <source>
        <dbReference type="EMBL" id="ACS22571.1"/>
    </source>
</evidence>
<protein>
    <recommendedName>
        <fullName evidence="2">AbiEi antitoxin C-terminal domain-containing protein</fullName>
    </recommendedName>
</protein>
<dbReference type="OrthoDB" id="9125124at2"/>
<accession>C5D0R0</accession>
<dbReference type="KEGG" id="vap:Vapar_6001"/>
<proteinExistence type="predicted"/>
<organism evidence="1">
    <name type="scientific">Variovorax paradoxus (strain S110)</name>
    <dbReference type="NCBI Taxonomy" id="543728"/>
    <lineage>
        <taxon>Bacteria</taxon>
        <taxon>Pseudomonadati</taxon>
        <taxon>Pseudomonadota</taxon>
        <taxon>Betaproteobacteria</taxon>
        <taxon>Burkholderiales</taxon>
        <taxon>Comamonadaceae</taxon>
        <taxon>Variovorax</taxon>
    </lineage>
</organism>
<dbReference type="AlphaFoldDB" id="C5D0R0"/>
<dbReference type="STRING" id="543728.Vapar_6001"/>
<dbReference type="HOGENOM" id="CLU_908601_0_0_4"/>
<gene>
    <name evidence="1" type="ordered locus">Vapar_6001</name>
</gene>